<dbReference type="RefSeq" id="WP_295323895.1">
    <property type="nucleotide sequence ID" value="NZ_LT598653.1"/>
</dbReference>
<comment type="subcellular location">
    <subcellularLocation>
        <location evidence="1">Cell outer membrane</location>
        <topology evidence="1">Multi-pass membrane protein</topology>
    </subcellularLocation>
</comment>
<dbReference type="SMART" id="SM00965">
    <property type="entry name" value="STN"/>
    <property type="match status" value="1"/>
</dbReference>
<dbReference type="GO" id="GO:0009279">
    <property type="term" value="C:cell outer membrane"/>
    <property type="evidence" value="ECO:0007669"/>
    <property type="project" value="UniProtKB-SubCell"/>
</dbReference>
<evidence type="ECO:0000256" key="11">
    <source>
        <dbReference type="RuleBase" id="RU003357"/>
    </source>
</evidence>
<evidence type="ECO:0000256" key="12">
    <source>
        <dbReference type="SAM" id="SignalP"/>
    </source>
</evidence>
<keyword evidence="6" id="KW-0408">Iron</keyword>
<keyword evidence="8 11" id="KW-0798">TonB box</keyword>
<keyword evidence="5" id="KW-0812">Transmembrane</keyword>
<evidence type="ECO:0000256" key="3">
    <source>
        <dbReference type="ARBA" id="ARBA00022452"/>
    </source>
</evidence>
<evidence type="ECO:0000313" key="14">
    <source>
        <dbReference type="EMBL" id="SBV31904.1"/>
    </source>
</evidence>
<dbReference type="PANTHER" id="PTHR32552">
    <property type="entry name" value="FERRICHROME IRON RECEPTOR-RELATED"/>
    <property type="match status" value="1"/>
</dbReference>
<name>A0A1Y5PXF2_9SPHN</name>
<evidence type="ECO:0000256" key="8">
    <source>
        <dbReference type="ARBA" id="ARBA00023077"/>
    </source>
</evidence>
<keyword evidence="4" id="KW-0410">Iron transport</keyword>
<dbReference type="InterPro" id="IPR011662">
    <property type="entry name" value="Secretin/TonB_short_N"/>
</dbReference>
<dbReference type="EMBL" id="LT598653">
    <property type="protein sequence ID" value="SBV31904.1"/>
    <property type="molecule type" value="Genomic_DNA"/>
</dbReference>
<comment type="similarity">
    <text evidence="11">Belongs to the TonB-dependent receptor family.</text>
</comment>
<keyword evidence="2" id="KW-0813">Transport</keyword>
<feature type="chain" id="PRO_5011001256" evidence="12">
    <location>
        <begin position="19"/>
        <end position="783"/>
    </location>
</feature>
<dbReference type="Pfam" id="PF00593">
    <property type="entry name" value="TonB_dep_Rec_b-barrel"/>
    <property type="match status" value="1"/>
</dbReference>
<evidence type="ECO:0000256" key="4">
    <source>
        <dbReference type="ARBA" id="ARBA00022496"/>
    </source>
</evidence>
<dbReference type="SUPFAM" id="SSF56935">
    <property type="entry name" value="Porins"/>
    <property type="match status" value="1"/>
</dbReference>
<proteinExistence type="inferred from homology"/>
<dbReference type="KEGG" id="sphu:SPPYR_0784"/>
<keyword evidence="3" id="KW-1134">Transmembrane beta strand</keyword>
<dbReference type="Gene3D" id="2.40.170.20">
    <property type="entry name" value="TonB-dependent receptor, beta-barrel domain"/>
    <property type="match status" value="1"/>
</dbReference>
<dbReference type="InterPro" id="IPR000531">
    <property type="entry name" value="Beta-barrel_TonB"/>
</dbReference>
<protein>
    <submittedName>
        <fullName evidence="14">Putative TonB-dependent receptor, plug</fullName>
    </submittedName>
</protein>
<gene>
    <name evidence="14" type="ORF">SPPYR_0784</name>
</gene>
<dbReference type="Pfam" id="PF07715">
    <property type="entry name" value="Plug"/>
    <property type="match status" value="1"/>
</dbReference>
<accession>A0A1Y5PXF2</accession>
<evidence type="ECO:0000259" key="13">
    <source>
        <dbReference type="SMART" id="SM00965"/>
    </source>
</evidence>
<organism evidence="14">
    <name type="scientific">uncultured Sphingopyxis sp</name>
    <dbReference type="NCBI Taxonomy" id="310581"/>
    <lineage>
        <taxon>Bacteria</taxon>
        <taxon>Pseudomonadati</taxon>
        <taxon>Pseudomonadota</taxon>
        <taxon>Alphaproteobacteria</taxon>
        <taxon>Sphingomonadales</taxon>
        <taxon>Sphingomonadaceae</taxon>
        <taxon>Sphingopyxis</taxon>
        <taxon>environmental samples</taxon>
    </lineage>
</organism>
<feature type="signal peptide" evidence="12">
    <location>
        <begin position="1"/>
        <end position="18"/>
    </location>
</feature>
<keyword evidence="9 11" id="KW-0472">Membrane</keyword>
<dbReference type="InterPro" id="IPR039426">
    <property type="entry name" value="TonB-dep_rcpt-like"/>
</dbReference>
<sequence length="783" mass="82623">MRVAAGMILLAAPVAAQAAGEAADIDVPAGPLGKAVAALSRQARIDIGVDDASLHRIATSPVRGRMAAEAALDQMLRGTPATWRRGRGGLFHIVRRPRAMAVRASLRPAPPAARPAAPVRPAEIIVTASKRDILLADIPGMVTVLPGDSFANGIAPGGEAIVRRLSGVGSTHLGPGRNKLFVRGIIDSSFHGQGQVATAQYLDHVQINHNGPDPDLRLYDIAAVELLEGPQGTLYGAGAIGGLIRVVSNRPRLDRIEGRVGAGVSQVAHGAMGGDMAAVFNIPLVKGTAGLRVVGYSAREGGYIDNPLLGLSDINGVTVRGGRAAMRVDAGGWTIDVGGIFQSIDADDSQWTDREGAKLSRSSLAREAYVSRYRQANVAVERDFGDVRLVSSLALVRRAGTQQFDDGKQIAPFVVTQRARSKLIVGETRLSSRRPDGTGWVAGIGFLDSDSLIRRANGDGEGLAAQRQSSANRSRELALFGEANVGVARGVALTGGFRLSRIRLHGTAWAKGDLSTLPGNGKPLGVELSGSDLRVLPSLALSVRPSNNMMLYARYQEGFRPGGVGLAGPIPEIYRGDRLRSWEIGQHLQLGGGVRVAIAASYARWHGILAEIVSQSGDLMTVNIGDGGIASIETRADWRSPSGWSLSGGGFVARSRLTRSNIGTVAVRGARLPNVPNIGLQASVGREWRLGADLSVKLAADVRYVGGSRIGAGPRLDAGQGDYIDDHLTLRVGDTRRGLSLEFTNLADAASNRFAIGTPYRIYHPQATPQRPRTIRIGFDAAF</sequence>
<keyword evidence="10" id="KW-0998">Cell outer membrane</keyword>
<dbReference type="InterPro" id="IPR036942">
    <property type="entry name" value="Beta-barrel_TonB_sf"/>
</dbReference>
<evidence type="ECO:0000256" key="5">
    <source>
        <dbReference type="ARBA" id="ARBA00022692"/>
    </source>
</evidence>
<keyword evidence="12" id="KW-0732">Signal</keyword>
<evidence type="ECO:0000256" key="9">
    <source>
        <dbReference type="ARBA" id="ARBA00023136"/>
    </source>
</evidence>
<evidence type="ECO:0000256" key="6">
    <source>
        <dbReference type="ARBA" id="ARBA00023004"/>
    </source>
</evidence>
<dbReference type="GO" id="GO:0006826">
    <property type="term" value="P:iron ion transport"/>
    <property type="evidence" value="ECO:0007669"/>
    <property type="project" value="UniProtKB-KW"/>
</dbReference>
<dbReference type="InterPro" id="IPR012910">
    <property type="entry name" value="Plug_dom"/>
</dbReference>
<evidence type="ECO:0000256" key="2">
    <source>
        <dbReference type="ARBA" id="ARBA00022448"/>
    </source>
</evidence>
<dbReference type="AlphaFoldDB" id="A0A1Y5PXF2"/>
<evidence type="ECO:0000256" key="1">
    <source>
        <dbReference type="ARBA" id="ARBA00004571"/>
    </source>
</evidence>
<evidence type="ECO:0000256" key="10">
    <source>
        <dbReference type="ARBA" id="ARBA00023237"/>
    </source>
</evidence>
<evidence type="ECO:0000256" key="7">
    <source>
        <dbReference type="ARBA" id="ARBA00023065"/>
    </source>
</evidence>
<dbReference type="PANTHER" id="PTHR32552:SF81">
    <property type="entry name" value="TONB-DEPENDENT OUTER MEMBRANE RECEPTOR"/>
    <property type="match status" value="1"/>
</dbReference>
<keyword evidence="14" id="KW-0675">Receptor</keyword>
<dbReference type="Gene3D" id="3.55.50.30">
    <property type="match status" value="1"/>
</dbReference>
<keyword evidence="7" id="KW-0406">Ion transport</keyword>
<feature type="domain" description="Secretin/TonB short N-terminal" evidence="13">
    <location>
        <begin position="45"/>
        <end position="96"/>
    </location>
</feature>
<reference evidence="14" key="1">
    <citation type="submission" date="2016-03" db="EMBL/GenBank/DDBJ databases">
        <authorList>
            <person name="Ploux O."/>
        </authorList>
    </citation>
    <scope>NUCLEOTIDE SEQUENCE</scope>
    <source>
        <strain evidence="14">UC10</strain>
    </source>
</reference>